<dbReference type="Proteomes" id="UP000574067">
    <property type="component" value="Unassembled WGS sequence"/>
</dbReference>
<evidence type="ECO:0000256" key="1">
    <source>
        <dbReference type="SAM" id="Phobius"/>
    </source>
</evidence>
<protein>
    <recommendedName>
        <fullName evidence="4">Transmembrane protein</fullName>
    </recommendedName>
</protein>
<evidence type="ECO:0008006" key="4">
    <source>
        <dbReference type="Google" id="ProtNLM"/>
    </source>
</evidence>
<dbReference type="AlphaFoldDB" id="A0A848FAP9"/>
<dbReference type="RefSeq" id="WP_169160855.1">
    <property type="nucleotide sequence ID" value="NZ_JABBFW010000008.1"/>
</dbReference>
<organism evidence="2 3">
    <name type="scientific">Azohydromonas caseinilytica</name>
    <dbReference type="NCBI Taxonomy" id="2728836"/>
    <lineage>
        <taxon>Bacteria</taxon>
        <taxon>Pseudomonadati</taxon>
        <taxon>Pseudomonadota</taxon>
        <taxon>Betaproteobacteria</taxon>
        <taxon>Burkholderiales</taxon>
        <taxon>Sphaerotilaceae</taxon>
        <taxon>Azohydromonas</taxon>
    </lineage>
</organism>
<accession>A0A848FAP9</accession>
<keyword evidence="1" id="KW-0812">Transmembrane</keyword>
<name>A0A848FAP9_9BURK</name>
<keyword evidence="3" id="KW-1185">Reference proteome</keyword>
<evidence type="ECO:0000313" key="3">
    <source>
        <dbReference type="Proteomes" id="UP000574067"/>
    </source>
</evidence>
<comment type="caution">
    <text evidence="2">The sequence shown here is derived from an EMBL/GenBank/DDBJ whole genome shotgun (WGS) entry which is preliminary data.</text>
</comment>
<feature type="transmembrane region" description="Helical" evidence="1">
    <location>
        <begin position="37"/>
        <end position="54"/>
    </location>
</feature>
<reference evidence="2 3" key="1">
    <citation type="submission" date="2020-04" db="EMBL/GenBank/DDBJ databases">
        <title>Azohydromonas sp. isolated from soil.</title>
        <authorList>
            <person name="Dahal R.H."/>
        </authorList>
    </citation>
    <scope>NUCLEOTIDE SEQUENCE [LARGE SCALE GENOMIC DNA]</scope>
    <source>
        <strain evidence="2 3">G-1-1-14</strain>
    </source>
</reference>
<keyword evidence="1" id="KW-0472">Membrane</keyword>
<feature type="transmembrane region" description="Helical" evidence="1">
    <location>
        <begin position="59"/>
        <end position="77"/>
    </location>
</feature>
<keyword evidence="1" id="KW-1133">Transmembrane helix</keyword>
<evidence type="ECO:0000313" key="2">
    <source>
        <dbReference type="EMBL" id="NML15946.1"/>
    </source>
</evidence>
<sequence length="124" mass="13947">MLHSLERAVSLKVTAALFLTLPLATWAEVSDKEPSTAHIWLVGFLAALLCFAGVRYRRWLAPVLAALPAFWFVSLLVEIHSPDVGPHLYAEQGPLYYVQAYLSLGLFVSGVILGWRLNRRRRET</sequence>
<proteinExistence type="predicted"/>
<gene>
    <name evidence="2" type="ORF">HHL10_13280</name>
</gene>
<dbReference type="EMBL" id="JABBFW010000008">
    <property type="protein sequence ID" value="NML15946.1"/>
    <property type="molecule type" value="Genomic_DNA"/>
</dbReference>
<feature type="transmembrane region" description="Helical" evidence="1">
    <location>
        <begin position="97"/>
        <end position="115"/>
    </location>
</feature>